<dbReference type="Proteomes" id="UP000485058">
    <property type="component" value="Unassembled WGS sequence"/>
</dbReference>
<keyword evidence="1" id="KW-0175">Coiled coil</keyword>
<organism evidence="2 3">
    <name type="scientific">Haematococcus lacustris</name>
    <name type="common">Green alga</name>
    <name type="synonym">Haematococcus pluvialis</name>
    <dbReference type="NCBI Taxonomy" id="44745"/>
    <lineage>
        <taxon>Eukaryota</taxon>
        <taxon>Viridiplantae</taxon>
        <taxon>Chlorophyta</taxon>
        <taxon>core chlorophytes</taxon>
        <taxon>Chlorophyceae</taxon>
        <taxon>CS clade</taxon>
        <taxon>Chlamydomonadales</taxon>
        <taxon>Haematococcaceae</taxon>
        <taxon>Haematococcus</taxon>
    </lineage>
</organism>
<dbReference type="AlphaFoldDB" id="A0A6A0AA87"/>
<name>A0A6A0AA87_HAELA</name>
<gene>
    <name evidence="2" type="ORF">HaLaN_28240</name>
</gene>
<reference evidence="2 3" key="1">
    <citation type="submission" date="2020-02" db="EMBL/GenBank/DDBJ databases">
        <title>Draft genome sequence of Haematococcus lacustris strain NIES-144.</title>
        <authorList>
            <person name="Morimoto D."/>
            <person name="Nakagawa S."/>
            <person name="Yoshida T."/>
            <person name="Sawayama S."/>
        </authorList>
    </citation>
    <scope>NUCLEOTIDE SEQUENCE [LARGE SCALE GENOMIC DNA]</scope>
    <source>
        <strain evidence="2 3">NIES-144</strain>
    </source>
</reference>
<sequence>MARYAELEAALESKQRELSEVTERCVAAEKKCSQLAKEKELIEKKMQRVERAKEQEVVELRGKLEAAQGDVRGQLKTKDDKISE</sequence>
<evidence type="ECO:0000256" key="1">
    <source>
        <dbReference type="SAM" id="Coils"/>
    </source>
</evidence>
<evidence type="ECO:0000313" key="3">
    <source>
        <dbReference type="Proteomes" id="UP000485058"/>
    </source>
</evidence>
<dbReference type="EMBL" id="BLLF01004413">
    <property type="protein sequence ID" value="GFH29556.1"/>
    <property type="molecule type" value="Genomic_DNA"/>
</dbReference>
<feature type="coiled-coil region" evidence="1">
    <location>
        <begin position="4"/>
        <end position="70"/>
    </location>
</feature>
<keyword evidence="3" id="KW-1185">Reference proteome</keyword>
<protein>
    <submittedName>
        <fullName evidence="2">Kinesin-like calmodulin binding protein</fullName>
    </submittedName>
</protein>
<evidence type="ECO:0000313" key="2">
    <source>
        <dbReference type="EMBL" id="GFH29556.1"/>
    </source>
</evidence>
<comment type="caution">
    <text evidence="2">The sequence shown here is derived from an EMBL/GenBank/DDBJ whole genome shotgun (WGS) entry which is preliminary data.</text>
</comment>
<feature type="non-terminal residue" evidence="2">
    <location>
        <position position="84"/>
    </location>
</feature>
<accession>A0A6A0AA87</accession>
<proteinExistence type="predicted"/>
<feature type="non-terminal residue" evidence="2">
    <location>
        <position position="1"/>
    </location>
</feature>